<reference evidence="3" key="1">
    <citation type="submission" date="2017-02" db="EMBL/GenBank/DDBJ databases">
        <authorList>
            <person name="Daims H."/>
        </authorList>
    </citation>
    <scope>NUCLEOTIDE SEQUENCE [LARGE SCALE GENOMIC DNA]</scope>
</reference>
<keyword evidence="1" id="KW-0732">Signal</keyword>
<proteinExistence type="predicted"/>
<dbReference type="EMBL" id="FUKI01000137">
    <property type="protein sequence ID" value="SJM94860.1"/>
    <property type="molecule type" value="Genomic_DNA"/>
</dbReference>
<feature type="signal peptide" evidence="1">
    <location>
        <begin position="1"/>
        <end position="24"/>
    </location>
</feature>
<evidence type="ECO:0008006" key="4">
    <source>
        <dbReference type="Google" id="ProtNLM"/>
    </source>
</evidence>
<dbReference type="GO" id="GO:0015562">
    <property type="term" value="F:efflux transmembrane transporter activity"/>
    <property type="evidence" value="ECO:0007669"/>
    <property type="project" value="TreeGrafter"/>
</dbReference>
<gene>
    <name evidence="2" type="ORF">CRENPOLYSF1_60010</name>
</gene>
<accession>A0A1R4HG65</accession>
<sequence>MTGFTRLFLLLMALGLALTPLVFADDEEQAAGDASGSHSTIVLDEKTQVTAGIASTVLSANSFAAEFSVTGKAMTLQPLLTLRHRYLSLLAENQHALARLKQAEHNTQRQQDLYQHGVTAKRNLQEQQLQWQTEKSAVTTNILQQNAIIEEARLAWGSKLTAWALTPDTNKLAGFLSGQDVLLHITLPVDKALVSGSNTIYVETSGQRDKASKAQLISETTQTDSLLPGQSYFFKGQGKMIKPGMRVVAWIAEKKQATAGVNIPKSAAIWLLDQLFVYVKMGKDTFSRRLVSDYTVTPEAYFVAAGFATGDEIVTMGAQMLLSEEQRKQIPDEDD</sequence>
<evidence type="ECO:0000256" key="1">
    <source>
        <dbReference type="SAM" id="SignalP"/>
    </source>
</evidence>
<dbReference type="PANTHER" id="PTHR30469">
    <property type="entry name" value="MULTIDRUG RESISTANCE PROTEIN MDTA"/>
    <property type="match status" value="1"/>
</dbReference>
<dbReference type="Proteomes" id="UP000195667">
    <property type="component" value="Unassembled WGS sequence"/>
</dbReference>
<organism evidence="2 3">
    <name type="scientific">Crenothrix polyspora</name>
    <dbReference type="NCBI Taxonomy" id="360316"/>
    <lineage>
        <taxon>Bacteria</taxon>
        <taxon>Pseudomonadati</taxon>
        <taxon>Pseudomonadota</taxon>
        <taxon>Gammaproteobacteria</taxon>
        <taxon>Methylococcales</taxon>
        <taxon>Crenotrichaceae</taxon>
        <taxon>Crenothrix</taxon>
    </lineage>
</organism>
<evidence type="ECO:0000313" key="2">
    <source>
        <dbReference type="EMBL" id="SJM94860.1"/>
    </source>
</evidence>
<feature type="chain" id="PRO_5012865147" description="RND efflux pump membrane fusion protein barrel-sandwich domain-containing protein" evidence="1">
    <location>
        <begin position="25"/>
        <end position="335"/>
    </location>
</feature>
<evidence type="ECO:0000313" key="3">
    <source>
        <dbReference type="Proteomes" id="UP000195667"/>
    </source>
</evidence>
<protein>
    <recommendedName>
        <fullName evidence="4">RND efflux pump membrane fusion protein barrel-sandwich domain-containing protein</fullName>
    </recommendedName>
</protein>
<dbReference type="AlphaFoldDB" id="A0A1R4HG65"/>
<dbReference type="Gene3D" id="1.10.287.470">
    <property type="entry name" value="Helix hairpin bin"/>
    <property type="match status" value="1"/>
</dbReference>
<dbReference type="GO" id="GO:1990281">
    <property type="term" value="C:efflux pump complex"/>
    <property type="evidence" value="ECO:0007669"/>
    <property type="project" value="TreeGrafter"/>
</dbReference>
<dbReference type="RefSeq" id="WP_245808001.1">
    <property type="nucleotide sequence ID" value="NZ_FUKI01000137.1"/>
</dbReference>
<name>A0A1R4HG65_9GAMM</name>
<dbReference type="Gene3D" id="2.40.420.20">
    <property type="match status" value="1"/>
</dbReference>
<keyword evidence="3" id="KW-1185">Reference proteome</keyword>